<keyword evidence="3" id="KW-1185">Reference proteome</keyword>
<accession>A0A9W6T8N0</accession>
<evidence type="ECO:0000256" key="1">
    <source>
        <dbReference type="SAM" id="MobiDB-lite"/>
    </source>
</evidence>
<comment type="caution">
    <text evidence="2">The sequence shown here is derived from an EMBL/GenBank/DDBJ whole genome shotgun (WGS) entry which is preliminary data.</text>
</comment>
<dbReference type="EMBL" id="BSXN01005277">
    <property type="protein sequence ID" value="GME82559.1"/>
    <property type="molecule type" value="Genomic_DNA"/>
</dbReference>
<evidence type="ECO:0000313" key="3">
    <source>
        <dbReference type="Proteomes" id="UP001165120"/>
    </source>
</evidence>
<feature type="region of interest" description="Disordered" evidence="1">
    <location>
        <begin position="157"/>
        <end position="183"/>
    </location>
</feature>
<protein>
    <submittedName>
        <fullName evidence="2">Unnamed protein product</fullName>
    </submittedName>
</protein>
<gene>
    <name evidence="2" type="ORF">Cboi02_000679800</name>
</gene>
<name>A0A9W6T8N0_CANBO</name>
<dbReference type="Proteomes" id="UP001165120">
    <property type="component" value="Unassembled WGS sequence"/>
</dbReference>
<reference evidence="2" key="1">
    <citation type="submission" date="2023-04" db="EMBL/GenBank/DDBJ databases">
        <title>Candida boidinii NBRC 10035.</title>
        <authorList>
            <person name="Ichikawa N."/>
            <person name="Sato H."/>
            <person name="Tonouchi N."/>
        </authorList>
    </citation>
    <scope>NUCLEOTIDE SEQUENCE</scope>
    <source>
        <strain evidence="2">NBRC 10035</strain>
    </source>
</reference>
<sequence>MKMVMNQQQQQQVTPVIIAPQVQPSQIIQQYQNYPLSSAINASTTGSPASSLFSDGSSYSPGVISLNSSPWVGDYSNGFNYQQQVQQQVQQQPNVYVQEQYQHPVLQQQVNQQQQFYDSYVNKHKQYKSISPLNTHPVEDYYSVAYNQLNASVKSQQSQYSSYHSEQQQQQQQHQEQQILQFK</sequence>
<evidence type="ECO:0000313" key="2">
    <source>
        <dbReference type="EMBL" id="GME82559.1"/>
    </source>
</evidence>
<dbReference type="AlphaFoldDB" id="A0A9W6T8N0"/>
<proteinExistence type="predicted"/>
<organism evidence="2 3">
    <name type="scientific">Candida boidinii</name>
    <name type="common">Yeast</name>
    <dbReference type="NCBI Taxonomy" id="5477"/>
    <lineage>
        <taxon>Eukaryota</taxon>
        <taxon>Fungi</taxon>
        <taxon>Dikarya</taxon>
        <taxon>Ascomycota</taxon>
        <taxon>Saccharomycotina</taxon>
        <taxon>Pichiomycetes</taxon>
        <taxon>Pichiales</taxon>
        <taxon>Pichiaceae</taxon>
        <taxon>Ogataea</taxon>
        <taxon>Ogataea/Candida clade</taxon>
    </lineage>
</organism>